<comment type="similarity">
    <text evidence="1">Belongs to the leucine-binding protein family.</text>
</comment>
<reference evidence="7 8" key="1">
    <citation type="submission" date="2024-03" db="EMBL/GenBank/DDBJ databases">
        <title>Novel species of the genus Variovorax.</title>
        <authorList>
            <person name="Liu Q."/>
            <person name="Xin Y.-H."/>
        </authorList>
    </citation>
    <scope>NUCLEOTIDE SEQUENCE [LARGE SCALE GENOMIC DNA]</scope>
    <source>
        <strain evidence="7 8">KACC 18501</strain>
    </source>
</reference>
<dbReference type="Gene3D" id="3.40.50.2300">
    <property type="match status" value="2"/>
</dbReference>
<dbReference type="InterPro" id="IPR028082">
    <property type="entry name" value="Peripla_BP_I"/>
</dbReference>
<sequence length="386" mass="40256">MSDFKLNGWVLTLAAAAATCTTTANADIKIGLMVPLTGFAAADGKSALEGAKLAVAQANAKGGVKGEKLDLVIYDDQASPKEAVPTATKLIEKDKVVGAVSGSYSGSTRASAGVFQAAKVPYVTAYAIHPDITRAGDYMFRVSAMGEVQGRAGAKLVNDLGKKKVVLINVKNDFGQSLAVGFKEGAAKFGLTIAGEHEYSIQDRQFGALVSQVKSQEPEVIYASGYFYTAGPLVSQLRAAGVKATIIGQEGYDSDKFMEIAGAASEGVLVTTSLDRDSTNPATKAFLADFKQATKEGADMVAAATYTATNVMIEGLQKTGGKGGEALRDAMAAGTFDTPIGKLSFNDLHEVKKDIQVQVVKDKAFHRHSVISDAVLLAPPSKSSGQ</sequence>
<dbReference type="Pfam" id="PF13458">
    <property type="entry name" value="Peripla_BP_6"/>
    <property type="match status" value="1"/>
</dbReference>
<dbReference type="CDD" id="cd19981">
    <property type="entry name" value="PBP1_ABC_HAAT-like"/>
    <property type="match status" value="1"/>
</dbReference>
<dbReference type="PANTHER" id="PTHR47151">
    <property type="entry name" value="LEU/ILE/VAL-BINDING ABC TRANSPORTER SUBUNIT"/>
    <property type="match status" value="1"/>
</dbReference>
<evidence type="ECO:0000256" key="2">
    <source>
        <dbReference type="ARBA" id="ARBA00022448"/>
    </source>
</evidence>
<dbReference type="PANTHER" id="PTHR47151:SF2">
    <property type="entry name" value="AMINO ACID BINDING PROTEIN"/>
    <property type="match status" value="1"/>
</dbReference>
<keyword evidence="4" id="KW-0029">Amino-acid transport</keyword>
<dbReference type="InterPro" id="IPR000709">
    <property type="entry name" value="Leu_Ile_Val-bd"/>
</dbReference>
<dbReference type="InterPro" id="IPR028081">
    <property type="entry name" value="Leu-bd"/>
</dbReference>
<name>A0ABU8W036_9BURK</name>
<feature type="chain" id="PRO_5046237983" evidence="5">
    <location>
        <begin position="27"/>
        <end position="386"/>
    </location>
</feature>
<proteinExistence type="inferred from homology"/>
<evidence type="ECO:0000256" key="3">
    <source>
        <dbReference type="ARBA" id="ARBA00022729"/>
    </source>
</evidence>
<comment type="caution">
    <text evidence="7">The sequence shown here is derived from an EMBL/GenBank/DDBJ whole genome shotgun (WGS) entry which is preliminary data.</text>
</comment>
<accession>A0ABU8W036</accession>
<keyword evidence="2" id="KW-0813">Transport</keyword>
<feature type="signal peptide" evidence="5">
    <location>
        <begin position="1"/>
        <end position="26"/>
    </location>
</feature>
<evidence type="ECO:0000256" key="4">
    <source>
        <dbReference type="ARBA" id="ARBA00022970"/>
    </source>
</evidence>
<dbReference type="RefSeq" id="WP_340364459.1">
    <property type="nucleotide sequence ID" value="NZ_JBBKZV010000008.1"/>
</dbReference>
<protein>
    <submittedName>
        <fullName evidence="7">ABC transporter substrate-binding protein</fullName>
    </submittedName>
</protein>
<keyword evidence="8" id="KW-1185">Reference proteome</keyword>
<dbReference type="Proteomes" id="UP001363010">
    <property type="component" value="Unassembled WGS sequence"/>
</dbReference>
<keyword evidence="3 5" id="KW-0732">Signal</keyword>
<evidence type="ECO:0000256" key="5">
    <source>
        <dbReference type="SAM" id="SignalP"/>
    </source>
</evidence>
<dbReference type="SUPFAM" id="SSF53822">
    <property type="entry name" value="Periplasmic binding protein-like I"/>
    <property type="match status" value="1"/>
</dbReference>
<evidence type="ECO:0000256" key="1">
    <source>
        <dbReference type="ARBA" id="ARBA00010062"/>
    </source>
</evidence>
<evidence type="ECO:0000313" key="7">
    <source>
        <dbReference type="EMBL" id="MEJ8823419.1"/>
    </source>
</evidence>
<dbReference type="EMBL" id="JBBKZV010000008">
    <property type="protein sequence ID" value="MEJ8823419.1"/>
    <property type="molecule type" value="Genomic_DNA"/>
</dbReference>
<feature type="domain" description="Leucine-binding protein" evidence="6">
    <location>
        <begin position="28"/>
        <end position="361"/>
    </location>
</feature>
<evidence type="ECO:0000313" key="8">
    <source>
        <dbReference type="Proteomes" id="UP001363010"/>
    </source>
</evidence>
<dbReference type="PRINTS" id="PR00337">
    <property type="entry name" value="LEUILEVALBP"/>
</dbReference>
<gene>
    <name evidence="7" type="ORF">WKW80_15475</name>
</gene>
<organism evidence="7 8">
    <name type="scientific">Variovorax humicola</name>
    <dbReference type="NCBI Taxonomy" id="1769758"/>
    <lineage>
        <taxon>Bacteria</taxon>
        <taxon>Pseudomonadati</taxon>
        <taxon>Pseudomonadota</taxon>
        <taxon>Betaproteobacteria</taxon>
        <taxon>Burkholderiales</taxon>
        <taxon>Comamonadaceae</taxon>
        <taxon>Variovorax</taxon>
    </lineage>
</organism>
<evidence type="ECO:0000259" key="6">
    <source>
        <dbReference type="Pfam" id="PF13458"/>
    </source>
</evidence>